<evidence type="ECO:0000313" key="2">
    <source>
        <dbReference type="EMBL" id="QDQ29369.1"/>
    </source>
</evidence>
<dbReference type="SUPFAM" id="SSF46785">
    <property type="entry name" value="Winged helix' DNA-binding domain"/>
    <property type="match status" value="1"/>
</dbReference>
<accession>A0A516SML4</accession>
<dbReference type="AlphaFoldDB" id="A0A516SML4"/>
<dbReference type="PROSITE" id="PS51462">
    <property type="entry name" value="NUDIX"/>
    <property type="match status" value="1"/>
</dbReference>
<dbReference type="InterPro" id="IPR000086">
    <property type="entry name" value="NUDIX_hydrolase_dom"/>
</dbReference>
<keyword evidence="3" id="KW-1185">Reference proteome</keyword>
<feature type="domain" description="Nudix hydrolase" evidence="1">
    <location>
        <begin position="23"/>
        <end position="161"/>
    </location>
</feature>
<keyword evidence="2" id="KW-0378">Hydrolase</keyword>
<reference evidence="3" key="1">
    <citation type="submission" date="2019-07" db="EMBL/GenBank/DDBJ databases">
        <title>Chitinimonas sp. nov., isolated from Ny-Alesund, arctica soil.</title>
        <authorList>
            <person name="Xu Q."/>
            <person name="Peng F."/>
        </authorList>
    </citation>
    <scope>NUCLEOTIDE SEQUENCE [LARGE SCALE GENOMIC DNA]</scope>
    <source>
        <strain evidence="3">R3-44</strain>
    </source>
</reference>
<dbReference type="OrthoDB" id="9786141at2"/>
<dbReference type="InterPro" id="IPR015797">
    <property type="entry name" value="NUDIX_hydrolase-like_dom_sf"/>
</dbReference>
<dbReference type="PANTHER" id="PTHR43736:SF4">
    <property type="entry name" value="SLR1690 PROTEIN"/>
    <property type="match status" value="1"/>
</dbReference>
<dbReference type="GO" id="GO:0016787">
    <property type="term" value="F:hydrolase activity"/>
    <property type="evidence" value="ECO:0007669"/>
    <property type="project" value="UniProtKB-KW"/>
</dbReference>
<dbReference type="Pfam" id="PF21906">
    <property type="entry name" value="WHD_NrtR"/>
    <property type="match status" value="1"/>
</dbReference>
<dbReference type="InterPro" id="IPR054105">
    <property type="entry name" value="WHD_NrtR"/>
</dbReference>
<organism evidence="2 3">
    <name type="scientific">Chitinimonas arctica</name>
    <dbReference type="NCBI Taxonomy" id="2594795"/>
    <lineage>
        <taxon>Bacteria</taxon>
        <taxon>Pseudomonadati</taxon>
        <taxon>Pseudomonadota</taxon>
        <taxon>Betaproteobacteria</taxon>
        <taxon>Neisseriales</taxon>
        <taxon>Chitinibacteraceae</taxon>
        <taxon>Chitinimonas</taxon>
    </lineage>
</organism>
<dbReference type="InterPro" id="IPR036390">
    <property type="entry name" value="WH_DNA-bd_sf"/>
</dbReference>
<sequence>MSAKQQSEREFLRHYNIHDYDVPLTSVDLVILAVRDEGLHVLLVKRGEHPFKEHWALPGGFIDVHHDQDLQATALRKLREKTGVDTPYLEQLQGFGNKTRDPRGWSTTFAYFALIPSEHIELTHGANVEAAQWYRIDGSSVAPHLAFDHAHILEVAIQRVRNKVEYSSLPVHLLPETFTLSELQRVHEIVLGRAVDKSAFRKRIKEGDFLEEVPNAWRYGSNRPAQLYRRRPDRPMVFFPRVMSGRTEEAS</sequence>
<dbReference type="EMBL" id="CP041730">
    <property type="protein sequence ID" value="QDQ29369.1"/>
    <property type="molecule type" value="Genomic_DNA"/>
</dbReference>
<dbReference type="CDD" id="cd18873">
    <property type="entry name" value="NUDIX_NadM_like"/>
    <property type="match status" value="1"/>
</dbReference>
<proteinExistence type="predicted"/>
<dbReference type="SUPFAM" id="SSF55811">
    <property type="entry name" value="Nudix"/>
    <property type="match status" value="1"/>
</dbReference>
<dbReference type="Gene3D" id="3.90.79.10">
    <property type="entry name" value="Nucleoside Triphosphate Pyrophosphohydrolase"/>
    <property type="match status" value="1"/>
</dbReference>
<evidence type="ECO:0000259" key="1">
    <source>
        <dbReference type="PROSITE" id="PS51462"/>
    </source>
</evidence>
<dbReference type="Gene3D" id="1.10.10.10">
    <property type="entry name" value="Winged helix-like DNA-binding domain superfamily/Winged helix DNA-binding domain"/>
    <property type="match status" value="1"/>
</dbReference>
<name>A0A516SML4_9NEIS</name>
<dbReference type="PANTHER" id="PTHR43736">
    <property type="entry name" value="ADP-RIBOSE PYROPHOSPHATASE"/>
    <property type="match status" value="1"/>
</dbReference>
<protein>
    <submittedName>
        <fullName evidence="2">NUDIX hydrolase</fullName>
    </submittedName>
</protein>
<dbReference type="Pfam" id="PF00293">
    <property type="entry name" value="NUDIX"/>
    <property type="match status" value="1"/>
</dbReference>
<evidence type="ECO:0000313" key="3">
    <source>
        <dbReference type="Proteomes" id="UP000317550"/>
    </source>
</evidence>
<dbReference type="Proteomes" id="UP000317550">
    <property type="component" value="Chromosome"/>
</dbReference>
<dbReference type="KEGG" id="cari:FNU76_17030"/>
<gene>
    <name evidence="2" type="ORF">FNU76_17030</name>
</gene>
<dbReference type="InterPro" id="IPR036388">
    <property type="entry name" value="WH-like_DNA-bd_sf"/>
</dbReference>